<dbReference type="OrthoDB" id="3223806at2759"/>
<sequence>MQLLWHAHNANRFKDMLHTASSNIKMMVGTLNNYPGTGTSSFGYQPQAPRPSPSLVPFSAHGRKRAVLCGVNYYGQRCKLNGSVNDAKCMKFFLTQKLGFPSDSIIVLTEEESDPFRIPTKNNIRMALQWLVQGCQSGDSLVFYYSGHGSQQYDLSGDELDGYDETLWPVDHQYEGKISDDEINATIVRPLPRGAKLHAIIDACHSGTILDLPFVCRMQRNGDYMWEDHGRLSATYKGTSGGLAVSFSACDDHQISVDTTALSGYTSTGAMTYSFIQAAQNEPGLTYGRLLNAMRQTIHDMKERFLQHGSLISFMNRVLFPKYVQEPQLSSSEKFDIYRTQFLP</sequence>
<evidence type="ECO:0000256" key="1">
    <source>
        <dbReference type="ARBA" id="ARBA00009005"/>
    </source>
</evidence>
<dbReference type="Gene3D" id="3.40.50.12660">
    <property type="match status" value="1"/>
</dbReference>
<dbReference type="InterPro" id="IPR050452">
    <property type="entry name" value="Metacaspase"/>
</dbReference>
<protein>
    <submittedName>
        <fullName evidence="3">Metacaspase involved in regulation of apoptosis</fullName>
    </submittedName>
</protein>
<accession>A0A2G9HVA8</accession>
<dbReference type="GO" id="GO:0004197">
    <property type="term" value="F:cysteine-type endopeptidase activity"/>
    <property type="evidence" value="ECO:0007669"/>
    <property type="project" value="InterPro"/>
</dbReference>
<dbReference type="PANTHER" id="PTHR48104">
    <property type="entry name" value="METACASPASE-4"/>
    <property type="match status" value="1"/>
</dbReference>
<evidence type="ECO:0000313" key="4">
    <source>
        <dbReference type="Proteomes" id="UP000231279"/>
    </source>
</evidence>
<dbReference type="Proteomes" id="UP000231279">
    <property type="component" value="Unassembled WGS sequence"/>
</dbReference>
<gene>
    <name evidence="3" type="ORF">CDL12_05846</name>
</gene>
<dbReference type="SUPFAM" id="SSF52129">
    <property type="entry name" value="Caspase-like"/>
    <property type="match status" value="1"/>
</dbReference>
<feature type="domain" description="Peptidase C14 caspase" evidence="2">
    <location>
        <begin position="63"/>
        <end position="332"/>
    </location>
</feature>
<evidence type="ECO:0000313" key="3">
    <source>
        <dbReference type="EMBL" id="PIN21456.1"/>
    </source>
</evidence>
<dbReference type="AlphaFoldDB" id="A0A2G9HVA8"/>
<keyword evidence="4" id="KW-1185">Reference proteome</keyword>
<organism evidence="3 4">
    <name type="scientific">Handroanthus impetiginosus</name>
    <dbReference type="NCBI Taxonomy" id="429701"/>
    <lineage>
        <taxon>Eukaryota</taxon>
        <taxon>Viridiplantae</taxon>
        <taxon>Streptophyta</taxon>
        <taxon>Embryophyta</taxon>
        <taxon>Tracheophyta</taxon>
        <taxon>Spermatophyta</taxon>
        <taxon>Magnoliopsida</taxon>
        <taxon>eudicotyledons</taxon>
        <taxon>Gunneridae</taxon>
        <taxon>Pentapetalae</taxon>
        <taxon>asterids</taxon>
        <taxon>lamiids</taxon>
        <taxon>Lamiales</taxon>
        <taxon>Bignoniaceae</taxon>
        <taxon>Crescentiina</taxon>
        <taxon>Tabebuia alliance</taxon>
        <taxon>Handroanthus</taxon>
    </lineage>
</organism>
<reference evidence="4" key="1">
    <citation type="journal article" date="2018" name="Gigascience">
        <title>Genome assembly of the Pink Ipe (Handroanthus impetiginosus, Bignoniaceae), a highly valued, ecologically keystone Neotropical timber forest tree.</title>
        <authorList>
            <person name="Silva-Junior O.B."/>
            <person name="Grattapaglia D."/>
            <person name="Novaes E."/>
            <person name="Collevatti R.G."/>
        </authorList>
    </citation>
    <scope>NUCLEOTIDE SEQUENCE [LARGE SCALE GENOMIC DNA]</scope>
    <source>
        <strain evidence="4">cv. UFG-1</strain>
    </source>
</reference>
<dbReference type="InterPro" id="IPR029030">
    <property type="entry name" value="Caspase-like_dom_sf"/>
</dbReference>
<dbReference type="Pfam" id="PF00656">
    <property type="entry name" value="Peptidase_C14"/>
    <property type="match status" value="1"/>
</dbReference>
<dbReference type="InterPro" id="IPR011600">
    <property type="entry name" value="Pept_C14_caspase"/>
</dbReference>
<comment type="caution">
    <text evidence="3">The sequence shown here is derived from an EMBL/GenBank/DDBJ whole genome shotgun (WGS) entry which is preliminary data.</text>
</comment>
<evidence type="ECO:0000259" key="2">
    <source>
        <dbReference type="Pfam" id="PF00656"/>
    </source>
</evidence>
<name>A0A2G9HVA8_9LAMI</name>
<proteinExistence type="inferred from homology"/>
<dbReference type="EMBL" id="NKXS01000941">
    <property type="protein sequence ID" value="PIN21456.1"/>
    <property type="molecule type" value="Genomic_DNA"/>
</dbReference>
<comment type="similarity">
    <text evidence="1">Belongs to the peptidase C14B family.</text>
</comment>
<dbReference type="GO" id="GO:0005737">
    <property type="term" value="C:cytoplasm"/>
    <property type="evidence" value="ECO:0007669"/>
    <property type="project" value="TreeGrafter"/>
</dbReference>
<dbReference type="GO" id="GO:0006508">
    <property type="term" value="P:proteolysis"/>
    <property type="evidence" value="ECO:0007669"/>
    <property type="project" value="InterPro"/>
</dbReference>
<dbReference type="PANTHER" id="PTHR48104:SF17">
    <property type="entry name" value="METACASPASE-3"/>
    <property type="match status" value="1"/>
</dbReference>